<organism evidence="2 3">
    <name type="scientific">Ilumatobacter fluminis</name>
    <dbReference type="NCBI Taxonomy" id="467091"/>
    <lineage>
        <taxon>Bacteria</taxon>
        <taxon>Bacillati</taxon>
        <taxon>Actinomycetota</taxon>
        <taxon>Acidimicrobiia</taxon>
        <taxon>Acidimicrobiales</taxon>
        <taxon>Ilumatobacteraceae</taxon>
        <taxon>Ilumatobacter</taxon>
    </lineage>
</organism>
<keyword evidence="1" id="KW-0812">Transmembrane</keyword>
<dbReference type="Proteomes" id="UP000294558">
    <property type="component" value="Unassembled WGS sequence"/>
</dbReference>
<evidence type="ECO:0000313" key="3">
    <source>
        <dbReference type="Proteomes" id="UP000294558"/>
    </source>
</evidence>
<accession>A0A4R7HV07</accession>
<dbReference type="EMBL" id="SOAU01000001">
    <property type="protein sequence ID" value="TDT14625.1"/>
    <property type="molecule type" value="Genomic_DNA"/>
</dbReference>
<evidence type="ECO:0000256" key="1">
    <source>
        <dbReference type="SAM" id="Phobius"/>
    </source>
</evidence>
<evidence type="ECO:0008006" key="4">
    <source>
        <dbReference type="Google" id="ProtNLM"/>
    </source>
</evidence>
<proteinExistence type="predicted"/>
<keyword evidence="1" id="KW-0472">Membrane</keyword>
<evidence type="ECO:0000313" key="2">
    <source>
        <dbReference type="EMBL" id="TDT14625.1"/>
    </source>
</evidence>
<protein>
    <recommendedName>
        <fullName evidence="4">DUF1640 domain-containing protein</fullName>
    </recommendedName>
</protein>
<keyword evidence="1" id="KW-1133">Transmembrane helix</keyword>
<feature type="transmembrane region" description="Helical" evidence="1">
    <location>
        <begin position="91"/>
        <end position="110"/>
    </location>
</feature>
<sequence length="112" mass="12447">MSTRSDRFALYEMMRAAWGEPLASAMMQAIPPMAPDDYATKQDIEHLAVQLRGEMSELRGELKGEMSELRGELKGEMAALRGEFRASSRHTLVTIIAAAASIWLSFYLPAVL</sequence>
<dbReference type="Gene3D" id="1.20.5.170">
    <property type="match status" value="1"/>
</dbReference>
<keyword evidence="3" id="KW-1185">Reference proteome</keyword>
<dbReference type="AlphaFoldDB" id="A0A4R7HV07"/>
<reference evidence="2 3" key="1">
    <citation type="submission" date="2019-03" db="EMBL/GenBank/DDBJ databases">
        <title>Sequencing the genomes of 1000 actinobacteria strains.</title>
        <authorList>
            <person name="Klenk H.-P."/>
        </authorList>
    </citation>
    <scope>NUCLEOTIDE SEQUENCE [LARGE SCALE GENOMIC DNA]</scope>
    <source>
        <strain evidence="2 3">DSM 18936</strain>
    </source>
</reference>
<dbReference type="RefSeq" id="WP_133867154.1">
    <property type="nucleotide sequence ID" value="NZ_SOAU01000001.1"/>
</dbReference>
<name>A0A4R7HV07_9ACTN</name>
<comment type="caution">
    <text evidence="2">The sequence shown here is derived from an EMBL/GenBank/DDBJ whole genome shotgun (WGS) entry which is preliminary data.</text>
</comment>
<gene>
    <name evidence="2" type="ORF">BDK89_0180</name>
</gene>